<dbReference type="AlphaFoldDB" id="A0A2I0WKJ3"/>
<proteinExistence type="predicted"/>
<keyword evidence="3" id="KW-1185">Reference proteome</keyword>
<dbReference type="PANTHER" id="PTHR35046">
    <property type="entry name" value="ZINC KNUCKLE (CCHC-TYPE) FAMILY PROTEIN"/>
    <property type="match status" value="1"/>
</dbReference>
<dbReference type="PROSITE" id="PS50994">
    <property type="entry name" value="INTEGRASE"/>
    <property type="match status" value="1"/>
</dbReference>
<evidence type="ECO:0000313" key="3">
    <source>
        <dbReference type="Proteomes" id="UP000233837"/>
    </source>
</evidence>
<reference evidence="2 3" key="1">
    <citation type="journal article" date="2016" name="Sci. Rep.">
        <title>The Dendrobium catenatum Lindl. genome sequence provides insights into polysaccharide synthase, floral development and adaptive evolution.</title>
        <authorList>
            <person name="Zhang G.Q."/>
            <person name="Xu Q."/>
            <person name="Bian C."/>
            <person name="Tsai W.C."/>
            <person name="Yeh C.M."/>
            <person name="Liu K.W."/>
            <person name="Yoshida K."/>
            <person name="Zhang L.S."/>
            <person name="Chang S.B."/>
            <person name="Chen F."/>
            <person name="Shi Y."/>
            <person name="Su Y.Y."/>
            <person name="Zhang Y.Q."/>
            <person name="Chen L.J."/>
            <person name="Yin Y."/>
            <person name="Lin M."/>
            <person name="Huang H."/>
            <person name="Deng H."/>
            <person name="Wang Z.W."/>
            <person name="Zhu S.L."/>
            <person name="Zhao X."/>
            <person name="Deng C."/>
            <person name="Niu S.C."/>
            <person name="Huang J."/>
            <person name="Wang M."/>
            <person name="Liu G.H."/>
            <person name="Yang H.J."/>
            <person name="Xiao X.J."/>
            <person name="Hsiao Y.Y."/>
            <person name="Wu W.L."/>
            <person name="Chen Y.Y."/>
            <person name="Mitsuda N."/>
            <person name="Ohme-Takagi M."/>
            <person name="Luo Y.B."/>
            <person name="Van de Peer Y."/>
            <person name="Liu Z.J."/>
        </authorList>
    </citation>
    <scope>NUCLEOTIDE SEQUENCE [LARGE SCALE GENOMIC DNA]</scope>
    <source>
        <tissue evidence="2">The whole plant</tissue>
    </source>
</reference>
<sequence>MDFIDGLLRSERFIVLLVAVDKLSKYAHFIPLQNPYTTVIVSSAFIRKVDRLHGIPASIVSNRDKVLNHFWRELFRLQETVLKMSTAYHPQKDG</sequence>
<dbReference type="Gene3D" id="3.30.420.10">
    <property type="entry name" value="Ribonuclease H-like superfamily/Ribonuclease H"/>
    <property type="match status" value="1"/>
</dbReference>
<dbReference type="InterPro" id="IPR001584">
    <property type="entry name" value="Integrase_cat-core"/>
</dbReference>
<evidence type="ECO:0000313" key="2">
    <source>
        <dbReference type="EMBL" id="PKU76180.1"/>
    </source>
</evidence>
<dbReference type="InterPro" id="IPR012337">
    <property type="entry name" value="RNaseH-like_sf"/>
</dbReference>
<dbReference type="STRING" id="906689.A0A2I0WKJ3"/>
<dbReference type="SUPFAM" id="SSF53098">
    <property type="entry name" value="Ribonuclease H-like"/>
    <property type="match status" value="1"/>
</dbReference>
<dbReference type="EMBL" id="KZ502554">
    <property type="protein sequence ID" value="PKU76180.1"/>
    <property type="molecule type" value="Genomic_DNA"/>
</dbReference>
<accession>A0A2I0WKJ3</accession>
<reference evidence="2 3" key="2">
    <citation type="journal article" date="2017" name="Nature">
        <title>The Apostasia genome and the evolution of orchids.</title>
        <authorList>
            <person name="Zhang G.Q."/>
            <person name="Liu K.W."/>
            <person name="Li Z."/>
            <person name="Lohaus R."/>
            <person name="Hsiao Y.Y."/>
            <person name="Niu S.C."/>
            <person name="Wang J.Y."/>
            <person name="Lin Y.C."/>
            <person name="Xu Q."/>
            <person name="Chen L.J."/>
            <person name="Yoshida K."/>
            <person name="Fujiwara S."/>
            <person name="Wang Z.W."/>
            <person name="Zhang Y.Q."/>
            <person name="Mitsuda N."/>
            <person name="Wang M."/>
            <person name="Liu G.H."/>
            <person name="Pecoraro L."/>
            <person name="Huang H.X."/>
            <person name="Xiao X.J."/>
            <person name="Lin M."/>
            <person name="Wu X.Y."/>
            <person name="Wu W.L."/>
            <person name="Chen Y.Y."/>
            <person name="Chang S.B."/>
            <person name="Sakamoto S."/>
            <person name="Ohme-Takagi M."/>
            <person name="Yagi M."/>
            <person name="Zeng S.J."/>
            <person name="Shen C.Y."/>
            <person name="Yeh C.M."/>
            <person name="Luo Y.B."/>
            <person name="Tsai W.C."/>
            <person name="Van de Peer Y."/>
            <person name="Liu Z.J."/>
        </authorList>
    </citation>
    <scope>NUCLEOTIDE SEQUENCE [LARGE SCALE GENOMIC DNA]</scope>
    <source>
        <tissue evidence="2">The whole plant</tissue>
    </source>
</reference>
<dbReference type="GO" id="GO:0003676">
    <property type="term" value="F:nucleic acid binding"/>
    <property type="evidence" value="ECO:0007669"/>
    <property type="project" value="InterPro"/>
</dbReference>
<gene>
    <name evidence="2" type="ORF">MA16_Dca017593</name>
</gene>
<dbReference type="InterPro" id="IPR036397">
    <property type="entry name" value="RNaseH_sf"/>
</dbReference>
<organism evidence="2 3">
    <name type="scientific">Dendrobium catenatum</name>
    <dbReference type="NCBI Taxonomy" id="906689"/>
    <lineage>
        <taxon>Eukaryota</taxon>
        <taxon>Viridiplantae</taxon>
        <taxon>Streptophyta</taxon>
        <taxon>Embryophyta</taxon>
        <taxon>Tracheophyta</taxon>
        <taxon>Spermatophyta</taxon>
        <taxon>Magnoliopsida</taxon>
        <taxon>Liliopsida</taxon>
        <taxon>Asparagales</taxon>
        <taxon>Orchidaceae</taxon>
        <taxon>Epidendroideae</taxon>
        <taxon>Malaxideae</taxon>
        <taxon>Dendrobiinae</taxon>
        <taxon>Dendrobium</taxon>
    </lineage>
</organism>
<protein>
    <recommendedName>
        <fullName evidence="1">Integrase catalytic domain-containing protein</fullName>
    </recommendedName>
</protein>
<dbReference type="PANTHER" id="PTHR35046:SF18">
    <property type="entry name" value="RNA-DIRECTED DNA POLYMERASE"/>
    <property type="match status" value="1"/>
</dbReference>
<name>A0A2I0WKJ3_9ASPA</name>
<feature type="domain" description="Integrase catalytic" evidence="1">
    <location>
        <begin position="1"/>
        <end position="94"/>
    </location>
</feature>
<evidence type="ECO:0000259" key="1">
    <source>
        <dbReference type="PROSITE" id="PS50994"/>
    </source>
</evidence>
<dbReference type="GO" id="GO:0015074">
    <property type="term" value="P:DNA integration"/>
    <property type="evidence" value="ECO:0007669"/>
    <property type="project" value="InterPro"/>
</dbReference>
<dbReference type="Proteomes" id="UP000233837">
    <property type="component" value="Unassembled WGS sequence"/>
</dbReference>